<feature type="domain" description="Radical SAM core" evidence="3">
    <location>
        <begin position="1"/>
        <end position="199"/>
    </location>
</feature>
<dbReference type="AlphaFoldDB" id="A0A183J7J4"/>
<organism evidence="4">
    <name type="scientific">Soboliphyme baturini</name>
    <dbReference type="NCBI Taxonomy" id="241478"/>
    <lineage>
        <taxon>Eukaryota</taxon>
        <taxon>Metazoa</taxon>
        <taxon>Ecdysozoa</taxon>
        <taxon>Nematoda</taxon>
        <taxon>Enoplea</taxon>
        <taxon>Dorylaimia</taxon>
        <taxon>Dioctophymatida</taxon>
        <taxon>Dioctophymatoidea</taxon>
        <taxon>Soboliphymatidae</taxon>
        <taxon>Soboliphyme</taxon>
    </lineage>
</organism>
<name>A0A183J7J4_9BILA</name>
<accession>A0A183J7J4</accession>
<keyword evidence="1" id="KW-0808">Transferase</keyword>
<keyword evidence="2" id="KW-0472">Membrane</keyword>
<dbReference type="WBParaSite" id="SBAD_0001223801-mRNA-1">
    <property type="protein sequence ID" value="SBAD_0001223801-mRNA-1"/>
    <property type="gene ID" value="SBAD_0001223801"/>
</dbReference>
<dbReference type="Pfam" id="PF04055">
    <property type="entry name" value="Radical_SAM"/>
    <property type="match status" value="1"/>
</dbReference>
<dbReference type="InterPro" id="IPR023404">
    <property type="entry name" value="rSAM_horseshoe"/>
</dbReference>
<dbReference type="SUPFAM" id="SSF102114">
    <property type="entry name" value="Radical SAM enzymes"/>
    <property type="match status" value="1"/>
</dbReference>
<keyword evidence="2" id="KW-0812">Transmembrane</keyword>
<keyword evidence="2" id="KW-1133">Transmembrane helix</keyword>
<dbReference type="Gene3D" id="3.80.30.20">
    <property type="entry name" value="tm_1862 like domain"/>
    <property type="match status" value="1"/>
</dbReference>
<dbReference type="InterPro" id="IPR007197">
    <property type="entry name" value="rSAM"/>
</dbReference>
<dbReference type="PROSITE" id="PS51918">
    <property type="entry name" value="RADICAL_SAM"/>
    <property type="match status" value="1"/>
</dbReference>
<dbReference type="InterPro" id="IPR006638">
    <property type="entry name" value="Elp3/MiaA/NifB-like_rSAM"/>
</dbReference>
<dbReference type="GO" id="GO:0005783">
    <property type="term" value="C:endoplasmic reticulum"/>
    <property type="evidence" value="ECO:0007669"/>
    <property type="project" value="TreeGrafter"/>
</dbReference>
<evidence type="ECO:0000313" key="4">
    <source>
        <dbReference type="WBParaSite" id="SBAD_0001223801-mRNA-1"/>
    </source>
</evidence>
<protein>
    <submittedName>
        <fullName evidence="4">Elp3 domain-containing protein</fullName>
    </submittedName>
</protein>
<evidence type="ECO:0000256" key="2">
    <source>
        <dbReference type="SAM" id="Phobius"/>
    </source>
</evidence>
<dbReference type="GO" id="GO:0051536">
    <property type="term" value="F:iron-sulfur cluster binding"/>
    <property type="evidence" value="ECO:0007669"/>
    <property type="project" value="InterPro"/>
</dbReference>
<dbReference type="SMART" id="SM00729">
    <property type="entry name" value="Elp3"/>
    <property type="match status" value="1"/>
</dbReference>
<dbReference type="GO" id="GO:0035598">
    <property type="term" value="F:tRNA (N(6)-L-threonylcarbamoyladenosine(37)-C(2))-methylthiotransferase activity"/>
    <property type="evidence" value="ECO:0007669"/>
    <property type="project" value="TreeGrafter"/>
</dbReference>
<proteinExistence type="predicted"/>
<dbReference type="InterPro" id="IPR058240">
    <property type="entry name" value="rSAM_sf"/>
</dbReference>
<feature type="transmembrane region" description="Helical" evidence="2">
    <location>
        <begin position="182"/>
        <end position="206"/>
    </location>
</feature>
<dbReference type="PANTHER" id="PTHR11918">
    <property type="entry name" value="RADICAL SAM PROTEINS"/>
    <property type="match status" value="1"/>
</dbReference>
<dbReference type="PANTHER" id="PTHR11918:SF45">
    <property type="entry name" value="THREONYLCARBAMOYLADENOSINE TRNA METHYLTHIOTRANSFERASE"/>
    <property type="match status" value="1"/>
</dbReference>
<dbReference type="SFLD" id="SFLDS00029">
    <property type="entry name" value="Radical_SAM"/>
    <property type="match status" value="1"/>
</dbReference>
<sequence>LPPFRCLNRCTYCKTRQARGNLISYQLEDIVNQARTAFREGVKEIWLTSEDLGAYGRDIGLTLPDLLQALVDVIPDGCMMRLGMTNPPYILDYLDEICAVLLHPRVYSFLHIPVQSGSDAVLSAMRREYTAGDFERVVDVDFEETVRLVKKYRFPVLFVNQFYPRPGTVAAKMKRIDGKTVVVLYYYTLLYCSLVMEFVCVVIVFIPGT</sequence>
<reference evidence="4" key="1">
    <citation type="submission" date="2016-06" db="UniProtKB">
        <authorList>
            <consortium name="WormBaseParasite"/>
        </authorList>
    </citation>
    <scope>IDENTIFICATION</scope>
</reference>
<evidence type="ECO:0000256" key="1">
    <source>
        <dbReference type="ARBA" id="ARBA00022679"/>
    </source>
</evidence>
<evidence type="ECO:0000259" key="3">
    <source>
        <dbReference type="PROSITE" id="PS51918"/>
    </source>
</evidence>